<protein>
    <submittedName>
        <fullName evidence="1">Uncharacterized protein</fullName>
    </submittedName>
</protein>
<keyword evidence="2" id="KW-1185">Reference proteome</keyword>
<organism evidence="1 2">
    <name type="scientific">Methylobacterium gnaphalii</name>
    <dbReference type="NCBI Taxonomy" id="1010610"/>
    <lineage>
        <taxon>Bacteria</taxon>
        <taxon>Pseudomonadati</taxon>
        <taxon>Pseudomonadota</taxon>
        <taxon>Alphaproteobacteria</taxon>
        <taxon>Hyphomicrobiales</taxon>
        <taxon>Methylobacteriaceae</taxon>
        <taxon>Methylobacterium</taxon>
    </lineage>
</organism>
<reference evidence="1 2" key="1">
    <citation type="submission" date="2019-07" db="EMBL/GenBank/DDBJ databases">
        <title>Whole genome shotgun sequence of Methylobacterium gnaphalii NBRC 107716.</title>
        <authorList>
            <person name="Hosoyama A."/>
            <person name="Uohara A."/>
            <person name="Ohji S."/>
            <person name="Ichikawa N."/>
        </authorList>
    </citation>
    <scope>NUCLEOTIDE SEQUENCE [LARGE SCALE GENOMIC DNA]</scope>
    <source>
        <strain evidence="1 2">NBRC 107716</strain>
    </source>
</reference>
<evidence type="ECO:0000313" key="1">
    <source>
        <dbReference type="EMBL" id="GEP12808.1"/>
    </source>
</evidence>
<dbReference type="EMBL" id="BJZV01000078">
    <property type="protein sequence ID" value="GEP12808.1"/>
    <property type="molecule type" value="Genomic_DNA"/>
</dbReference>
<proteinExistence type="predicted"/>
<name>A0A512JS73_9HYPH</name>
<comment type="caution">
    <text evidence="1">The sequence shown here is derived from an EMBL/GenBank/DDBJ whole genome shotgun (WGS) entry which is preliminary data.</text>
</comment>
<dbReference type="OrthoDB" id="8213325at2"/>
<accession>A0A512JS73</accession>
<gene>
    <name evidence="1" type="ORF">MGN01_46530</name>
</gene>
<evidence type="ECO:0000313" key="2">
    <source>
        <dbReference type="Proteomes" id="UP000321750"/>
    </source>
</evidence>
<dbReference type="AlphaFoldDB" id="A0A512JS73"/>
<dbReference type="RefSeq" id="WP_147049130.1">
    <property type="nucleotide sequence ID" value="NZ_BJZV01000078.1"/>
</dbReference>
<sequence>MSIVVITPPTSKRLTTVEHVRGDLGLAENVPPTAQIERWIDQASSRAASFCRRTFGRELVRQRFELCHGRIDEAQSGLLLDRGPVVSISSVTVDGEAQDASTYESDGRFLYRLDGMDRRCWYGRVVLVEYMAGWVLPGDSDASQPPAGAELLPADVERAVIQLVGAALSAGSRDMMVKSERVEGVGQTDWYVQGANASLPHPEAEAPLSEYRKLLFT</sequence>
<dbReference type="Proteomes" id="UP000321750">
    <property type="component" value="Unassembled WGS sequence"/>
</dbReference>